<proteinExistence type="predicted"/>
<accession>A0A508BRP1</accession>
<organism evidence="2 3">
    <name type="scientific">Actinomyces oris</name>
    <dbReference type="NCBI Taxonomy" id="544580"/>
    <lineage>
        <taxon>Bacteria</taxon>
        <taxon>Bacillati</taxon>
        <taxon>Actinomycetota</taxon>
        <taxon>Actinomycetes</taxon>
        <taxon>Actinomycetales</taxon>
        <taxon>Actinomycetaceae</taxon>
        <taxon>Actinomyces</taxon>
    </lineage>
</organism>
<gene>
    <name evidence="2" type="ORF">FK267_01855</name>
</gene>
<sequence length="98" mass="10767">MWVSMVLTSRVPRRRSPERNRRIPTIPAGNIDGGPVNVSAVDTRPRRSETGVLTAQPGASVTGPPDRLPTDVCAEGREAMTRRRLRLESARSTRVGIH</sequence>
<dbReference type="AlphaFoldDB" id="A0A508BRP1"/>
<dbReference type="Proteomes" id="UP000317942">
    <property type="component" value="Unassembled WGS sequence"/>
</dbReference>
<name>A0A508BRP1_9ACTO</name>
<evidence type="ECO:0000256" key="1">
    <source>
        <dbReference type="SAM" id="MobiDB-lite"/>
    </source>
</evidence>
<feature type="region of interest" description="Disordered" evidence="1">
    <location>
        <begin position="1"/>
        <end position="71"/>
    </location>
</feature>
<reference evidence="2 3" key="1">
    <citation type="submission" date="2019-06" db="EMBL/GenBank/DDBJ databases">
        <title>Draft genome sequence of Actinomyces oris CCUG 34288T.</title>
        <authorList>
            <person name="Salva-Serra F."/>
            <person name="Cardew S."/>
            <person name="Moore E."/>
        </authorList>
    </citation>
    <scope>NUCLEOTIDE SEQUENCE [LARGE SCALE GENOMIC DNA]</scope>
    <source>
        <strain evidence="2 3">CCUG 34288</strain>
    </source>
</reference>
<evidence type="ECO:0000313" key="2">
    <source>
        <dbReference type="EMBL" id="TQD63351.1"/>
    </source>
</evidence>
<evidence type="ECO:0000313" key="3">
    <source>
        <dbReference type="Proteomes" id="UP000317942"/>
    </source>
</evidence>
<protein>
    <submittedName>
        <fullName evidence="2">Uncharacterized protein</fullName>
    </submittedName>
</protein>
<comment type="caution">
    <text evidence="2">The sequence shown here is derived from an EMBL/GenBank/DDBJ whole genome shotgun (WGS) entry which is preliminary data.</text>
</comment>
<dbReference type="EMBL" id="VICC01000001">
    <property type="protein sequence ID" value="TQD63351.1"/>
    <property type="molecule type" value="Genomic_DNA"/>
</dbReference>